<dbReference type="PROSITE" id="PS01346">
    <property type="entry name" value="CLAUDIN"/>
    <property type="match status" value="1"/>
</dbReference>
<dbReference type="OrthoDB" id="8749238at2759"/>
<proteinExistence type="inferred from homology"/>
<evidence type="ECO:0000313" key="11">
    <source>
        <dbReference type="RefSeq" id="XP_033803301.1"/>
    </source>
</evidence>
<dbReference type="AlphaFoldDB" id="A0A6P8RJC6"/>
<feature type="transmembrane region" description="Helical" evidence="8">
    <location>
        <begin position="160"/>
        <end position="183"/>
    </location>
</feature>
<dbReference type="FunCoup" id="A0A6P8RJC6">
    <property type="interactions" value="366"/>
</dbReference>
<dbReference type="Proteomes" id="UP000515159">
    <property type="component" value="Chromosome 6"/>
</dbReference>
<keyword evidence="7 8" id="KW-0472">Membrane</keyword>
<evidence type="ECO:0000256" key="7">
    <source>
        <dbReference type="ARBA" id="ARBA00023136"/>
    </source>
</evidence>
<protein>
    <recommendedName>
        <fullName evidence="8">Claudin</fullName>
    </recommendedName>
</protein>
<feature type="compositionally biased region" description="Basic residues" evidence="9">
    <location>
        <begin position="190"/>
        <end position="203"/>
    </location>
</feature>
<feature type="transmembrane region" description="Helical" evidence="8">
    <location>
        <begin position="7"/>
        <end position="27"/>
    </location>
</feature>
<keyword evidence="6 8" id="KW-1133">Transmembrane helix</keyword>
<keyword evidence="10" id="KW-1185">Reference proteome</keyword>
<sequence>MVSSAGQLLGFVVALLGLFGTFVTTVLPHWRRTAHVGTNIITAVAYMKGLWMECVWHSTGIYQCQVHQSQLALPRDLRAARALMAVSCVLSTLACVISVVGMKCTRCAKDSSAKNAIAACGGVSFTLAGITCLVPVSWSTNDVVKDFYNPMLPSGMKYEIGQALYIGFISAVLSIIGGTLLLCTSCHGNRNSRPHRPPQRHARAAPPYRPPTAYKGNGAPSLASASSSGYRLDDYV</sequence>
<dbReference type="PRINTS" id="PR01385">
    <property type="entry name" value="CLAUDIN14"/>
</dbReference>
<evidence type="ECO:0000256" key="3">
    <source>
        <dbReference type="ARBA" id="ARBA00022475"/>
    </source>
</evidence>
<dbReference type="InterPro" id="IPR006187">
    <property type="entry name" value="Claudin"/>
</dbReference>
<dbReference type="GO" id="GO:0005923">
    <property type="term" value="C:bicellular tight junction"/>
    <property type="evidence" value="ECO:0007669"/>
    <property type="project" value="UniProtKB-SubCell"/>
</dbReference>
<evidence type="ECO:0000256" key="6">
    <source>
        <dbReference type="ARBA" id="ARBA00022989"/>
    </source>
</evidence>
<organism evidence="10 11">
    <name type="scientific">Geotrypetes seraphini</name>
    <name type="common">Gaboon caecilian</name>
    <name type="synonym">Caecilia seraphini</name>
    <dbReference type="NCBI Taxonomy" id="260995"/>
    <lineage>
        <taxon>Eukaryota</taxon>
        <taxon>Metazoa</taxon>
        <taxon>Chordata</taxon>
        <taxon>Craniata</taxon>
        <taxon>Vertebrata</taxon>
        <taxon>Euteleostomi</taxon>
        <taxon>Amphibia</taxon>
        <taxon>Gymnophiona</taxon>
        <taxon>Geotrypetes</taxon>
    </lineage>
</organism>
<evidence type="ECO:0000256" key="5">
    <source>
        <dbReference type="ARBA" id="ARBA00022949"/>
    </source>
</evidence>
<dbReference type="InterPro" id="IPR004031">
    <property type="entry name" value="PMP22/EMP/MP20/Claudin"/>
</dbReference>
<evidence type="ECO:0000256" key="1">
    <source>
        <dbReference type="ARBA" id="ARBA00008295"/>
    </source>
</evidence>
<accession>A0A6P8RJC6</accession>
<dbReference type="PANTHER" id="PTHR12002">
    <property type="entry name" value="CLAUDIN"/>
    <property type="match status" value="1"/>
</dbReference>
<dbReference type="InterPro" id="IPR017974">
    <property type="entry name" value="Claudin_CS"/>
</dbReference>
<feature type="transmembrane region" description="Helical" evidence="8">
    <location>
        <begin position="82"/>
        <end position="104"/>
    </location>
</feature>
<keyword evidence="4 8" id="KW-0812">Transmembrane</keyword>
<dbReference type="Gene3D" id="1.20.140.150">
    <property type="match status" value="1"/>
</dbReference>
<evidence type="ECO:0000256" key="8">
    <source>
        <dbReference type="RuleBase" id="RU060637"/>
    </source>
</evidence>
<gene>
    <name evidence="11" type="primary">CLDN14</name>
</gene>
<dbReference type="KEGG" id="gsh:117361873"/>
<keyword evidence="5 8" id="KW-0965">Cell junction</keyword>
<keyword evidence="3 8" id="KW-1003">Cell membrane</keyword>
<dbReference type="CTD" id="23562"/>
<dbReference type="InParanoid" id="A0A6P8RJC6"/>
<evidence type="ECO:0000313" key="10">
    <source>
        <dbReference type="Proteomes" id="UP000515159"/>
    </source>
</evidence>
<dbReference type="GO" id="GO:0005886">
    <property type="term" value="C:plasma membrane"/>
    <property type="evidence" value="ECO:0007669"/>
    <property type="project" value="UniProtKB-SubCell"/>
</dbReference>
<feature type="region of interest" description="Disordered" evidence="9">
    <location>
        <begin position="190"/>
        <end position="236"/>
    </location>
</feature>
<evidence type="ECO:0000256" key="9">
    <source>
        <dbReference type="SAM" id="MobiDB-lite"/>
    </source>
</evidence>
<dbReference type="FunFam" id="1.20.140.150:FF:000001">
    <property type="entry name" value="Claudin"/>
    <property type="match status" value="1"/>
</dbReference>
<comment type="similarity">
    <text evidence="1 8">Belongs to the claudin family.</text>
</comment>
<dbReference type="GO" id="GO:0005198">
    <property type="term" value="F:structural molecule activity"/>
    <property type="evidence" value="ECO:0007669"/>
    <property type="project" value="InterPro"/>
</dbReference>
<evidence type="ECO:0000256" key="4">
    <source>
        <dbReference type="ARBA" id="ARBA00022692"/>
    </source>
</evidence>
<feature type="transmembrane region" description="Helical" evidence="8">
    <location>
        <begin position="116"/>
        <end position="140"/>
    </location>
</feature>
<feature type="compositionally biased region" description="Low complexity" evidence="9">
    <location>
        <begin position="219"/>
        <end position="228"/>
    </location>
</feature>
<comment type="subcellular location">
    <subcellularLocation>
        <location evidence="8">Cell junction</location>
        <location evidence="8">Tight junction</location>
    </subcellularLocation>
    <subcellularLocation>
        <location evidence="8">Cell membrane</location>
        <topology evidence="8">Multi-pass membrane protein</topology>
    </subcellularLocation>
</comment>
<keyword evidence="2 8" id="KW-0796">Tight junction</keyword>
<dbReference type="Pfam" id="PF00822">
    <property type="entry name" value="PMP22_Claudin"/>
    <property type="match status" value="1"/>
</dbReference>
<comment type="function">
    <text evidence="8">Claudins function as major constituents of the tight junction complexes that regulate the permeability of epithelia.</text>
</comment>
<dbReference type="PRINTS" id="PR01077">
    <property type="entry name" value="CLAUDIN"/>
</dbReference>
<name>A0A6P8RJC6_GEOSA</name>
<reference evidence="11" key="1">
    <citation type="submission" date="2025-08" db="UniProtKB">
        <authorList>
            <consortium name="RefSeq"/>
        </authorList>
    </citation>
    <scope>IDENTIFICATION</scope>
</reference>
<dbReference type="GeneID" id="117361873"/>
<evidence type="ECO:0000256" key="2">
    <source>
        <dbReference type="ARBA" id="ARBA00022427"/>
    </source>
</evidence>
<dbReference type="RefSeq" id="XP_033803301.1">
    <property type="nucleotide sequence ID" value="XM_033947410.1"/>
</dbReference>